<feature type="transmembrane region" description="Helical" evidence="1">
    <location>
        <begin position="52"/>
        <end position="75"/>
    </location>
</feature>
<dbReference type="Proteomes" id="UP000053660">
    <property type="component" value="Unassembled WGS sequence"/>
</dbReference>
<dbReference type="Pfam" id="PF07062">
    <property type="entry name" value="Clc-like"/>
    <property type="match status" value="1"/>
</dbReference>
<reference evidence="2 3" key="1">
    <citation type="submission" date="2014-03" db="EMBL/GenBank/DDBJ databases">
        <title>Draft genome of the hookworm Oesophagostomum dentatum.</title>
        <authorList>
            <person name="Mitreva M."/>
        </authorList>
    </citation>
    <scope>NUCLEOTIDE SEQUENCE [LARGE SCALE GENOMIC DNA]</scope>
    <source>
        <strain evidence="2 3">OD-Hann</strain>
    </source>
</reference>
<sequence length="165" mass="18454">MRAGTSVINPGIYLGWHYAVLILNIAAMVLITCGIAVAALQYRRQDRKRLVTILFTGFISMAAIVLGVSLMVFVINAEMLESKFLIGVRNTFQKYYGYSFYLSCFACLLLVFSAFGAILVTAFTFFLRSPPEVVASQLSSTVQDYNYQPTKLPPEDLRIVVNRKT</sequence>
<dbReference type="Gene3D" id="1.20.140.150">
    <property type="match status" value="1"/>
</dbReference>
<feature type="transmembrane region" description="Helical" evidence="1">
    <location>
        <begin position="16"/>
        <end position="40"/>
    </location>
</feature>
<dbReference type="InterPro" id="IPR010761">
    <property type="entry name" value="Clc_prot-like"/>
</dbReference>
<organism evidence="2 3">
    <name type="scientific">Oesophagostomum dentatum</name>
    <name type="common">Nodular worm</name>
    <dbReference type="NCBI Taxonomy" id="61180"/>
    <lineage>
        <taxon>Eukaryota</taxon>
        <taxon>Metazoa</taxon>
        <taxon>Ecdysozoa</taxon>
        <taxon>Nematoda</taxon>
        <taxon>Chromadorea</taxon>
        <taxon>Rhabditida</taxon>
        <taxon>Rhabditina</taxon>
        <taxon>Rhabditomorpha</taxon>
        <taxon>Strongyloidea</taxon>
        <taxon>Strongylidae</taxon>
        <taxon>Oesophagostomum</taxon>
    </lineage>
</organism>
<dbReference type="OrthoDB" id="5868382at2759"/>
<gene>
    <name evidence="2" type="ORF">OESDEN_03666</name>
</gene>
<name>A0A0B1TLT2_OESDE</name>
<dbReference type="GO" id="GO:0016020">
    <property type="term" value="C:membrane"/>
    <property type="evidence" value="ECO:0007669"/>
    <property type="project" value="InterPro"/>
</dbReference>
<keyword evidence="1" id="KW-1133">Transmembrane helix</keyword>
<keyword evidence="1" id="KW-0812">Transmembrane</keyword>
<dbReference type="EMBL" id="KN549684">
    <property type="protein sequence ID" value="KHJ96370.1"/>
    <property type="molecule type" value="Genomic_DNA"/>
</dbReference>
<evidence type="ECO:0000256" key="1">
    <source>
        <dbReference type="SAM" id="Phobius"/>
    </source>
</evidence>
<feature type="transmembrane region" description="Helical" evidence="1">
    <location>
        <begin position="95"/>
        <end position="127"/>
    </location>
</feature>
<keyword evidence="1" id="KW-0472">Membrane</keyword>
<accession>A0A0B1TLT2</accession>
<dbReference type="AlphaFoldDB" id="A0A0B1TLT2"/>
<evidence type="ECO:0008006" key="4">
    <source>
        <dbReference type="Google" id="ProtNLM"/>
    </source>
</evidence>
<keyword evidence="3" id="KW-1185">Reference proteome</keyword>
<proteinExistence type="predicted"/>
<evidence type="ECO:0000313" key="2">
    <source>
        <dbReference type="EMBL" id="KHJ96370.1"/>
    </source>
</evidence>
<protein>
    <recommendedName>
        <fullName evidence="4">Clc-like protein</fullName>
    </recommendedName>
</protein>
<evidence type="ECO:0000313" key="3">
    <source>
        <dbReference type="Proteomes" id="UP000053660"/>
    </source>
</evidence>